<proteinExistence type="inferred from homology"/>
<dbReference type="HOGENOM" id="CLU_030612_0_1_1"/>
<dbReference type="KEGG" id="tps:THAPSDRAFT_42533"/>
<evidence type="ECO:0000313" key="7">
    <source>
        <dbReference type="Proteomes" id="UP000001449"/>
    </source>
</evidence>
<evidence type="ECO:0000256" key="5">
    <source>
        <dbReference type="ARBA" id="ARBA00022691"/>
    </source>
</evidence>
<evidence type="ECO:0000256" key="4">
    <source>
        <dbReference type="ARBA" id="ARBA00022679"/>
    </source>
</evidence>
<keyword evidence="7" id="KW-1185">Reference proteome</keyword>
<dbReference type="EC" id="2.1.1.22" evidence="2"/>
<dbReference type="eggNOG" id="KOG2798">
    <property type="taxonomic scope" value="Eukaryota"/>
</dbReference>
<dbReference type="Pfam" id="PF07942">
    <property type="entry name" value="CARME"/>
    <property type="match status" value="1"/>
</dbReference>
<evidence type="ECO:0000256" key="1">
    <source>
        <dbReference type="ARBA" id="ARBA00010086"/>
    </source>
</evidence>
<organism evidence="6 7">
    <name type="scientific">Thalassiosira pseudonana</name>
    <name type="common">Marine diatom</name>
    <name type="synonym">Cyclotella nana</name>
    <dbReference type="NCBI Taxonomy" id="35128"/>
    <lineage>
        <taxon>Eukaryota</taxon>
        <taxon>Sar</taxon>
        <taxon>Stramenopiles</taxon>
        <taxon>Ochrophyta</taxon>
        <taxon>Bacillariophyta</taxon>
        <taxon>Coscinodiscophyceae</taxon>
        <taxon>Thalassiosirophycidae</taxon>
        <taxon>Thalassiosirales</taxon>
        <taxon>Thalassiosiraceae</taxon>
        <taxon>Thalassiosira</taxon>
    </lineage>
</organism>
<gene>
    <name evidence="6" type="ORF">THAPSDRAFT_42533</name>
</gene>
<dbReference type="GO" id="GO:0030735">
    <property type="term" value="F:carnosine N-methyltransferase activity"/>
    <property type="evidence" value="ECO:0007669"/>
    <property type="project" value="UniProtKB-EC"/>
</dbReference>
<keyword evidence="5" id="KW-0949">S-adenosyl-L-methionine</keyword>
<protein>
    <recommendedName>
        <fullName evidence="2">carnosine N-methyltransferase</fullName>
        <ecNumber evidence="2">2.1.1.22</ecNumber>
    </recommendedName>
</protein>
<sequence length="325" mass="36802">MLQLQKVKRSKSKVDWVTENSMSKIDSVFKSLARDWSAEGREERSVAYDRILNALDQYLPVKGIMDGPPRVAVPGSGLGRLAWEVYAKGYSSQGSDFSLPMLLASDFILNGCSIPVNGGLDAEITSQYRQFTISPWIAETKNATSCQERLRTVIVPDVDPSSKQLSRKEDDENESNAAAEFTMLAGEFLSLYSHFLPSHSTSCDQDDHHHHIHHSLSSRKFHAVACSFFIDTAPSLPHYLITIYHMLEEGGLFVNYGPLMYHWSDARYLSNVDYTWSEIRHMILSCGFEILIEEMNIPTKYTSDDESMMNVVYNCTFLVARKRTS</sequence>
<dbReference type="InterPro" id="IPR012901">
    <property type="entry name" value="CARME"/>
</dbReference>
<dbReference type="PANTHER" id="PTHR12303">
    <property type="entry name" value="CARNOSINE N-METHYLTRANSFERASE"/>
    <property type="match status" value="1"/>
</dbReference>
<comment type="similarity">
    <text evidence="1">Belongs to the carnosine N-methyltransferase family.</text>
</comment>
<dbReference type="RefSeq" id="XP_002294109.1">
    <property type="nucleotide sequence ID" value="XM_002294073.1"/>
</dbReference>
<dbReference type="InterPro" id="IPR029063">
    <property type="entry name" value="SAM-dependent_MTases_sf"/>
</dbReference>
<accession>B8CDJ5</accession>
<dbReference type="SMART" id="SM01296">
    <property type="entry name" value="N2227"/>
    <property type="match status" value="1"/>
</dbReference>
<dbReference type="GO" id="GO:0008757">
    <property type="term" value="F:S-adenosylmethionine-dependent methyltransferase activity"/>
    <property type="evidence" value="ECO:0000318"/>
    <property type="project" value="GO_Central"/>
</dbReference>
<dbReference type="AlphaFoldDB" id="B8CDJ5"/>
<reference evidence="6 7" key="1">
    <citation type="journal article" date="2004" name="Science">
        <title>The genome of the diatom Thalassiosira pseudonana: ecology, evolution, and metabolism.</title>
        <authorList>
            <person name="Armbrust E.V."/>
            <person name="Berges J.A."/>
            <person name="Bowler C."/>
            <person name="Green B.R."/>
            <person name="Martinez D."/>
            <person name="Putnam N.H."/>
            <person name="Zhou S."/>
            <person name="Allen A.E."/>
            <person name="Apt K.E."/>
            <person name="Bechner M."/>
            <person name="Brzezinski M.A."/>
            <person name="Chaal B.K."/>
            <person name="Chiovitti A."/>
            <person name="Davis A.K."/>
            <person name="Demarest M.S."/>
            <person name="Detter J.C."/>
            <person name="Glavina T."/>
            <person name="Goodstein D."/>
            <person name="Hadi M.Z."/>
            <person name="Hellsten U."/>
            <person name="Hildebrand M."/>
            <person name="Jenkins B.D."/>
            <person name="Jurka J."/>
            <person name="Kapitonov V.V."/>
            <person name="Kroger N."/>
            <person name="Lau W.W."/>
            <person name="Lane T.W."/>
            <person name="Larimer F.W."/>
            <person name="Lippmeier J.C."/>
            <person name="Lucas S."/>
            <person name="Medina M."/>
            <person name="Montsant A."/>
            <person name="Obornik M."/>
            <person name="Parker M.S."/>
            <person name="Palenik B."/>
            <person name="Pazour G.J."/>
            <person name="Richardson P.M."/>
            <person name="Rynearson T.A."/>
            <person name="Saito M.A."/>
            <person name="Schwartz D.C."/>
            <person name="Thamatrakoln K."/>
            <person name="Valentin K."/>
            <person name="Vardi A."/>
            <person name="Wilkerson F.P."/>
            <person name="Rokhsar D.S."/>
        </authorList>
    </citation>
    <scope>NUCLEOTIDE SEQUENCE [LARGE SCALE GENOMIC DNA]</scope>
    <source>
        <strain evidence="6 7">CCMP1335</strain>
    </source>
</reference>
<name>B8CDJ5_THAPS</name>
<dbReference type="SUPFAM" id="SSF53335">
    <property type="entry name" value="S-adenosyl-L-methionine-dependent methyltransferases"/>
    <property type="match status" value="1"/>
</dbReference>
<dbReference type="GeneID" id="7450263"/>
<keyword evidence="3" id="KW-0489">Methyltransferase</keyword>
<keyword evidence="4" id="KW-0808">Transferase</keyword>
<reference evidence="6 7" key="2">
    <citation type="journal article" date="2008" name="Nature">
        <title>The Phaeodactylum genome reveals the evolutionary history of diatom genomes.</title>
        <authorList>
            <person name="Bowler C."/>
            <person name="Allen A.E."/>
            <person name="Badger J.H."/>
            <person name="Grimwood J."/>
            <person name="Jabbari K."/>
            <person name="Kuo A."/>
            <person name="Maheswari U."/>
            <person name="Martens C."/>
            <person name="Maumus F."/>
            <person name="Otillar R.P."/>
            <person name="Rayko E."/>
            <person name="Salamov A."/>
            <person name="Vandepoele K."/>
            <person name="Beszteri B."/>
            <person name="Gruber A."/>
            <person name="Heijde M."/>
            <person name="Katinka M."/>
            <person name="Mock T."/>
            <person name="Valentin K."/>
            <person name="Verret F."/>
            <person name="Berges J.A."/>
            <person name="Brownlee C."/>
            <person name="Cadoret J.P."/>
            <person name="Chiovitti A."/>
            <person name="Choi C.J."/>
            <person name="Coesel S."/>
            <person name="De Martino A."/>
            <person name="Detter J.C."/>
            <person name="Durkin C."/>
            <person name="Falciatore A."/>
            <person name="Fournet J."/>
            <person name="Haruta M."/>
            <person name="Huysman M.J."/>
            <person name="Jenkins B.D."/>
            <person name="Jiroutova K."/>
            <person name="Jorgensen R.E."/>
            <person name="Joubert Y."/>
            <person name="Kaplan A."/>
            <person name="Kroger N."/>
            <person name="Kroth P.G."/>
            <person name="La Roche J."/>
            <person name="Lindquist E."/>
            <person name="Lommer M."/>
            <person name="Martin-Jezequel V."/>
            <person name="Lopez P.J."/>
            <person name="Lucas S."/>
            <person name="Mangogna M."/>
            <person name="McGinnis K."/>
            <person name="Medlin L.K."/>
            <person name="Montsant A."/>
            <person name="Oudot-Le Secq M.P."/>
            <person name="Napoli C."/>
            <person name="Obornik M."/>
            <person name="Parker M.S."/>
            <person name="Petit J.L."/>
            <person name="Porcel B.M."/>
            <person name="Poulsen N."/>
            <person name="Robison M."/>
            <person name="Rychlewski L."/>
            <person name="Rynearson T.A."/>
            <person name="Schmutz J."/>
            <person name="Shapiro H."/>
            <person name="Siaut M."/>
            <person name="Stanley M."/>
            <person name="Sussman M.R."/>
            <person name="Taylor A.R."/>
            <person name="Vardi A."/>
            <person name="von Dassow P."/>
            <person name="Vyverman W."/>
            <person name="Willis A."/>
            <person name="Wyrwicz L.S."/>
            <person name="Rokhsar D.S."/>
            <person name="Weissenbach J."/>
            <person name="Armbrust E.V."/>
            <person name="Green B.R."/>
            <person name="Van de Peer Y."/>
            <person name="Grigoriev I.V."/>
        </authorList>
    </citation>
    <scope>NUCLEOTIDE SEQUENCE [LARGE SCALE GENOMIC DNA]</scope>
    <source>
        <strain evidence="6 7">CCMP1335</strain>
    </source>
</reference>
<dbReference type="OMA" id="GSMSMCA"/>
<evidence type="ECO:0000256" key="3">
    <source>
        <dbReference type="ARBA" id="ARBA00022603"/>
    </source>
</evidence>
<dbReference type="PANTHER" id="PTHR12303:SF6">
    <property type="entry name" value="CARNOSINE N-METHYLTRANSFERASE"/>
    <property type="match status" value="1"/>
</dbReference>
<dbReference type="EMBL" id="CM000650">
    <property type="protein sequence ID" value="EED88464.1"/>
    <property type="molecule type" value="Genomic_DNA"/>
</dbReference>
<dbReference type="Gene3D" id="3.40.50.150">
    <property type="entry name" value="Vaccinia Virus protein VP39"/>
    <property type="match status" value="1"/>
</dbReference>
<dbReference type="PaxDb" id="35128-Thaps42533"/>
<evidence type="ECO:0000256" key="2">
    <source>
        <dbReference type="ARBA" id="ARBA00012003"/>
    </source>
</evidence>
<dbReference type="GO" id="GO:0032259">
    <property type="term" value="P:methylation"/>
    <property type="evidence" value="ECO:0007669"/>
    <property type="project" value="UniProtKB-KW"/>
</dbReference>
<dbReference type="InParanoid" id="B8CDJ5"/>
<evidence type="ECO:0000313" key="6">
    <source>
        <dbReference type="EMBL" id="EED88464.1"/>
    </source>
</evidence>
<dbReference type="Proteomes" id="UP000001449">
    <property type="component" value="Chromosome 15"/>
</dbReference>